<dbReference type="OrthoDB" id="504689at2759"/>
<evidence type="ECO:0000259" key="2">
    <source>
        <dbReference type="PROSITE" id="PS50902"/>
    </source>
</evidence>
<sequence>MSAPKIAIVYYSMYGHILKLADTMSATLTKAGCSVKTLQVQETLPENVLEMMHAPPKADHPIATPEDLVEADGVLFGIPTRFGMAPAQMKAFMDMTGQLWGQQKLLGKPAGIFFSTASMGGGQETTALTFVTQLTHHGMVFVPLGFPHPGQSNLDEVHGGSAYGAGTLAGGDGSRMPSELELSIAEMQATNFAKIVKKLAAKDEE</sequence>
<dbReference type="InParanoid" id="A0A2R5GVY9"/>
<protein>
    <submittedName>
        <fullName evidence="3">Minor allergen Alt a 7</fullName>
    </submittedName>
</protein>
<dbReference type="NCBIfam" id="NF002999">
    <property type="entry name" value="PRK03767.1"/>
    <property type="match status" value="1"/>
</dbReference>
<dbReference type="AlphaFoldDB" id="A0A2R5GVY9"/>
<dbReference type="FunFam" id="3.40.50.360:FF:000001">
    <property type="entry name" value="NAD(P)H dehydrogenase (Quinone) FQR1-like"/>
    <property type="match status" value="1"/>
</dbReference>
<dbReference type="InterPro" id="IPR005025">
    <property type="entry name" value="FMN_Rdtase-like_dom"/>
</dbReference>
<dbReference type="GO" id="GO:0010181">
    <property type="term" value="F:FMN binding"/>
    <property type="evidence" value="ECO:0007669"/>
    <property type="project" value="InterPro"/>
</dbReference>
<dbReference type="InterPro" id="IPR029039">
    <property type="entry name" value="Flavoprotein-like_sf"/>
</dbReference>
<dbReference type="NCBIfam" id="TIGR01755">
    <property type="entry name" value="flav_wrbA"/>
    <property type="match status" value="1"/>
</dbReference>
<dbReference type="PROSITE" id="PS50902">
    <property type="entry name" value="FLAVODOXIN_LIKE"/>
    <property type="match status" value="1"/>
</dbReference>
<dbReference type="SUPFAM" id="SSF52218">
    <property type="entry name" value="Flavoproteins"/>
    <property type="match status" value="1"/>
</dbReference>
<keyword evidence="4" id="KW-1185">Reference proteome</keyword>
<feature type="domain" description="Flavodoxin-like" evidence="2">
    <location>
        <begin position="6"/>
        <end position="192"/>
    </location>
</feature>
<dbReference type="Proteomes" id="UP000241890">
    <property type="component" value="Unassembled WGS sequence"/>
</dbReference>
<dbReference type="Pfam" id="PF03358">
    <property type="entry name" value="FMN_red"/>
    <property type="match status" value="1"/>
</dbReference>
<comment type="caution">
    <text evidence="3">The sequence shown here is derived from an EMBL/GenBank/DDBJ whole genome shotgun (WGS) entry which is preliminary data.</text>
</comment>
<evidence type="ECO:0000313" key="3">
    <source>
        <dbReference type="EMBL" id="GBG32833.1"/>
    </source>
</evidence>
<organism evidence="3 4">
    <name type="scientific">Hondaea fermentalgiana</name>
    <dbReference type="NCBI Taxonomy" id="2315210"/>
    <lineage>
        <taxon>Eukaryota</taxon>
        <taxon>Sar</taxon>
        <taxon>Stramenopiles</taxon>
        <taxon>Bigyra</taxon>
        <taxon>Labyrinthulomycetes</taxon>
        <taxon>Thraustochytrida</taxon>
        <taxon>Thraustochytriidae</taxon>
        <taxon>Hondaea</taxon>
    </lineage>
</organism>
<proteinExistence type="inferred from homology"/>
<dbReference type="GO" id="GO:0003955">
    <property type="term" value="F:NAD(P)H dehydrogenase (quinone) activity"/>
    <property type="evidence" value="ECO:0007669"/>
    <property type="project" value="InterPro"/>
</dbReference>
<name>A0A2R5GVY9_9STRA</name>
<reference evidence="3 4" key="1">
    <citation type="submission" date="2017-12" db="EMBL/GenBank/DDBJ databases">
        <title>Sequencing, de novo assembly and annotation of complete genome of a new Thraustochytrid species, strain FCC1311.</title>
        <authorList>
            <person name="Sedici K."/>
            <person name="Godart F."/>
            <person name="Aiese Cigliano R."/>
            <person name="Sanseverino W."/>
            <person name="Barakat M."/>
            <person name="Ortet P."/>
            <person name="Marechal E."/>
            <person name="Cagnac O."/>
            <person name="Amato A."/>
        </authorList>
    </citation>
    <scope>NUCLEOTIDE SEQUENCE [LARGE SCALE GENOMIC DNA]</scope>
</reference>
<evidence type="ECO:0000313" key="4">
    <source>
        <dbReference type="Proteomes" id="UP000241890"/>
    </source>
</evidence>
<gene>
    <name evidence="3" type="ORF">FCC1311_090582</name>
</gene>
<dbReference type="GO" id="GO:0016020">
    <property type="term" value="C:membrane"/>
    <property type="evidence" value="ECO:0007669"/>
    <property type="project" value="TreeGrafter"/>
</dbReference>
<comment type="similarity">
    <text evidence="1">Belongs to the WrbA family.</text>
</comment>
<accession>A0A2R5GVY9</accession>
<dbReference type="PANTHER" id="PTHR30546">
    <property type="entry name" value="FLAVODOXIN-RELATED PROTEIN WRBA-RELATED"/>
    <property type="match status" value="1"/>
</dbReference>
<dbReference type="PANTHER" id="PTHR30546:SF23">
    <property type="entry name" value="FLAVOPROTEIN-LIKE PROTEIN YCP4-RELATED"/>
    <property type="match status" value="1"/>
</dbReference>
<dbReference type="Gene3D" id="3.40.50.360">
    <property type="match status" value="1"/>
</dbReference>
<evidence type="ECO:0000256" key="1">
    <source>
        <dbReference type="ARBA" id="ARBA00006961"/>
    </source>
</evidence>
<dbReference type="EMBL" id="BEYU01000133">
    <property type="protein sequence ID" value="GBG32833.1"/>
    <property type="molecule type" value="Genomic_DNA"/>
</dbReference>
<dbReference type="InterPro" id="IPR010089">
    <property type="entry name" value="Flavoprotein_WrbA-like"/>
</dbReference>
<dbReference type="InterPro" id="IPR008254">
    <property type="entry name" value="Flavodoxin/NO_synth"/>
</dbReference>